<evidence type="ECO:0000313" key="2">
    <source>
        <dbReference type="EMBL" id="TNN65274.1"/>
    </source>
</evidence>
<feature type="compositionally biased region" description="Basic and acidic residues" evidence="1">
    <location>
        <begin position="23"/>
        <end position="36"/>
    </location>
</feature>
<proteinExistence type="predicted"/>
<comment type="caution">
    <text evidence="2">The sequence shown here is derived from an EMBL/GenBank/DDBJ whole genome shotgun (WGS) entry which is preliminary data.</text>
</comment>
<dbReference type="AlphaFoldDB" id="A0A4Z2HK25"/>
<sequence length="183" mass="20061">MVECVIPAPLCREGNGPQIPQRVVDEDGGRDIDRKATGKPVSTAGRGESLPFVSQSRSLLLRLLPFQATSPKEAVEHRDSVHRGFPHQMVYNVPQSLTMEIYGIVNKSHSFNDKCQVHQPVPLFKGAGELEGKLKMPPLESAIKSRAVMQTPVPESTETAPRDSLFPFKQTAAVSALRGLTHQ</sequence>
<organism evidence="2 3">
    <name type="scientific">Liparis tanakae</name>
    <name type="common">Tanaka's snailfish</name>
    <dbReference type="NCBI Taxonomy" id="230148"/>
    <lineage>
        <taxon>Eukaryota</taxon>
        <taxon>Metazoa</taxon>
        <taxon>Chordata</taxon>
        <taxon>Craniata</taxon>
        <taxon>Vertebrata</taxon>
        <taxon>Euteleostomi</taxon>
        <taxon>Actinopterygii</taxon>
        <taxon>Neopterygii</taxon>
        <taxon>Teleostei</taxon>
        <taxon>Neoteleostei</taxon>
        <taxon>Acanthomorphata</taxon>
        <taxon>Eupercaria</taxon>
        <taxon>Perciformes</taxon>
        <taxon>Cottioidei</taxon>
        <taxon>Cottales</taxon>
        <taxon>Liparidae</taxon>
        <taxon>Liparis</taxon>
    </lineage>
</organism>
<protein>
    <submittedName>
        <fullName evidence="2">Uncharacterized protein</fullName>
    </submittedName>
</protein>
<name>A0A4Z2HK25_9TELE</name>
<keyword evidence="3" id="KW-1185">Reference proteome</keyword>
<dbReference type="Proteomes" id="UP000314294">
    <property type="component" value="Unassembled WGS sequence"/>
</dbReference>
<evidence type="ECO:0000313" key="3">
    <source>
        <dbReference type="Proteomes" id="UP000314294"/>
    </source>
</evidence>
<gene>
    <name evidence="2" type="ORF">EYF80_024563</name>
</gene>
<reference evidence="2 3" key="1">
    <citation type="submission" date="2019-03" db="EMBL/GenBank/DDBJ databases">
        <title>First draft genome of Liparis tanakae, snailfish: a comprehensive survey of snailfish specific genes.</title>
        <authorList>
            <person name="Kim W."/>
            <person name="Song I."/>
            <person name="Jeong J.-H."/>
            <person name="Kim D."/>
            <person name="Kim S."/>
            <person name="Ryu S."/>
            <person name="Song J.Y."/>
            <person name="Lee S.K."/>
        </authorList>
    </citation>
    <scope>NUCLEOTIDE SEQUENCE [LARGE SCALE GENOMIC DNA]</scope>
    <source>
        <tissue evidence="2">Muscle</tissue>
    </source>
</reference>
<feature type="region of interest" description="Disordered" evidence="1">
    <location>
        <begin position="23"/>
        <end position="46"/>
    </location>
</feature>
<dbReference type="EMBL" id="SRLO01000238">
    <property type="protein sequence ID" value="TNN65274.1"/>
    <property type="molecule type" value="Genomic_DNA"/>
</dbReference>
<evidence type="ECO:0000256" key="1">
    <source>
        <dbReference type="SAM" id="MobiDB-lite"/>
    </source>
</evidence>
<accession>A0A4Z2HK25</accession>